<keyword evidence="1" id="KW-0472">Membrane</keyword>
<gene>
    <name evidence="2" type="ORF">DI586_00190</name>
</gene>
<sequence>MENCNHKSSLSPSCESGNVLFLILIAIVLFAALAYAVTQSSRSGGTDVNSEKADLAAAQIAQYGAQISTAVMRVRVGNGCSETEINFENPLMTHPDYWGGSTNTTAPADGRCNIFGPNGGGAVYWDARKQLPNDDPVYNYLTFTTKVGVKNVGTDASELMMYFVMASNDQAKKICEAYNKRLGITGDTTSGTTRSLNWDMATGAGLAYVAAPSDVSLIGEDPVPSAFSGQTTGCLTGASSHDADNQIIYYVLSAR</sequence>
<feature type="transmembrane region" description="Helical" evidence="1">
    <location>
        <begin position="19"/>
        <end position="37"/>
    </location>
</feature>
<accession>A0A2W5HV19</accession>
<reference evidence="2 3" key="1">
    <citation type="submission" date="2017-08" db="EMBL/GenBank/DDBJ databases">
        <title>Infants hospitalized years apart are colonized by the same room-sourced microbial strains.</title>
        <authorList>
            <person name="Brooks B."/>
            <person name="Olm M.R."/>
            <person name="Firek B.A."/>
            <person name="Baker R."/>
            <person name="Thomas B.C."/>
            <person name="Morowitz M.J."/>
            <person name="Banfield J.F."/>
        </authorList>
    </citation>
    <scope>NUCLEOTIDE SEQUENCE [LARGE SCALE GENOMIC DNA]</scope>
    <source>
        <strain evidence="2">S2_006_000_R2_64</strain>
    </source>
</reference>
<evidence type="ECO:0000256" key="1">
    <source>
        <dbReference type="SAM" id="Phobius"/>
    </source>
</evidence>
<keyword evidence="1" id="KW-0812">Transmembrane</keyword>
<comment type="caution">
    <text evidence="2">The sequence shown here is derived from an EMBL/GenBank/DDBJ whole genome shotgun (WGS) entry which is preliminary data.</text>
</comment>
<name>A0A2W5HV19_9BACT</name>
<protein>
    <submittedName>
        <fullName evidence="2">Uncharacterized protein</fullName>
    </submittedName>
</protein>
<dbReference type="AlphaFoldDB" id="A0A2W5HV19"/>
<proteinExistence type="predicted"/>
<dbReference type="EMBL" id="QFOT01000001">
    <property type="protein sequence ID" value="PZP57489.1"/>
    <property type="molecule type" value="Genomic_DNA"/>
</dbReference>
<keyword evidence="1" id="KW-1133">Transmembrane helix</keyword>
<evidence type="ECO:0000313" key="2">
    <source>
        <dbReference type="EMBL" id="PZP57489.1"/>
    </source>
</evidence>
<dbReference type="Proteomes" id="UP000249739">
    <property type="component" value="Unassembled WGS sequence"/>
</dbReference>
<evidence type="ECO:0000313" key="3">
    <source>
        <dbReference type="Proteomes" id="UP000249739"/>
    </source>
</evidence>
<organism evidence="2 3">
    <name type="scientific">Micavibrio aeruginosavorus</name>
    <dbReference type="NCBI Taxonomy" id="349221"/>
    <lineage>
        <taxon>Bacteria</taxon>
        <taxon>Pseudomonadati</taxon>
        <taxon>Bdellovibrionota</taxon>
        <taxon>Bdellovibrionia</taxon>
        <taxon>Bdellovibrionales</taxon>
        <taxon>Pseudobdellovibrionaceae</taxon>
        <taxon>Micavibrio</taxon>
    </lineage>
</organism>